<comment type="cofactor">
    <cofactor evidence="1">
        <name>Fe cation</name>
        <dbReference type="ChEBI" id="CHEBI:24875"/>
    </cofactor>
</comment>
<dbReference type="GO" id="GO:0005506">
    <property type="term" value="F:iron ion binding"/>
    <property type="evidence" value="ECO:0007669"/>
    <property type="project" value="InterPro"/>
</dbReference>
<dbReference type="RefSeq" id="WP_129226245.1">
    <property type="nucleotide sequence ID" value="NZ_QYBB01000009.1"/>
</dbReference>
<keyword evidence="7" id="KW-0520">NAD</keyword>
<keyword evidence="6" id="KW-0411">Iron-sulfur</keyword>
<dbReference type="CDD" id="cd03469">
    <property type="entry name" value="Rieske_RO_Alpha_N"/>
    <property type="match status" value="1"/>
</dbReference>
<evidence type="ECO:0000313" key="10">
    <source>
        <dbReference type="Proteomes" id="UP000290759"/>
    </source>
</evidence>
<dbReference type="InterPro" id="IPR017941">
    <property type="entry name" value="Rieske_2Fe-2S"/>
</dbReference>
<evidence type="ECO:0000256" key="1">
    <source>
        <dbReference type="ARBA" id="ARBA00001962"/>
    </source>
</evidence>
<dbReference type="CDD" id="cd08884">
    <property type="entry name" value="RHO_alpha_C_GbcA-like"/>
    <property type="match status" value="1"/>
</dbReference>
<reference evidence="9 10" key="2">
    <citation type="submission" date="2019-02" db="EMBL/GenBank/DDBJ databases">
        <title>'Lichenibacterium ramalinii' gen. nov. sp. nov., 'Lichenibacterium minor' gen. nov. sp. nov.</title>
        <authorList>
            <person name="Pankratov T."/>
        </authorList>
    </citation>
    <scope>NUCLEOTIDE SEQUENCE [LARGE SCALE GENOMIC DNA]</scope>
    <source>
        <strain evidence="9 10">RmlP026</strain>
    </source>
</reference>
<dbReference type="Gene3D" id="2.102.10.10">
    <property type="entry name" value="Rieske [2Fe-2S] iron-sulphur domain"/>
    <property type="match status" value="1"/>
</dbReference>
<dbReference type="InterPro" id="IPR036922">
    <property type="entry name" value="Rieske_2Fe-2S_sf"/>
</dbReference>
<feature type="domain" description="Rieske" evidence="8">
    <location>
        <begin position="43"/>
        <end position="149"/>
    </location>
</feature>
<dbReference type="PROSITE" id="PS00570">
    <property type="entry name" value="RING_HYDROXYL_ALPHA"/>
    <property type="match status" value="1"/>
</dbReference>
<evidence type="ECO:0000256" key="5">
    <source>
        <dbReference type="ARBA" id="ARBA00023004"/>
    </source>
</evidence>
<dbReference type="EMBL" id="QYBB01000009">
    <property type="protein sequence ID" value="RYC32139.1"/>
    <property type="molecule type" value="Genomic_DNA"/>
</dbReference>
<evidence type="ECO:0000313" key="9">
    <source>
        <dbReference type="EMBL" id="RYC32139.1"/>
    </source>
</evidence>
<keyword evidence="10" id="KW-1185">Reference proteome</keyword>
<keyword evidence="4" id="KW-0560">Oxidoreductase</keyword>
<evidence type="ECO:0000259" key="8">
    <source>
        <dbReference type="PROSITE" id="PS51296"/>
    </source>
</evidence>
<dbReference type="AlphaFoldDB" id="A0A4Q2U682"/>
<accession>A0A4Q2U682</accession>
<dbReference type="SUPFAM" id="SSF50022">
    <property type="entry name" value="ISP domain"/>
    <property type="match status" value="1"/>
</dbReference>
<dbReference type="Pfam" id="PF00355">
    <property type="entry name" value="Rieske"/>
    <property type="match status" value="1"/>
</dbReference>
<dbReference type="PRINTS" id="PR00090">
    <property type="entry name" value="RNGDIOXGNASE"/>
</dbReference>
<dbReference type="GO" id="GO:0051213">
    <property type="term" value="F:dioxygenase activity"/>
    <property type="evidence" value="ECO:0007669"/>
    <property type="project" value="UniProtKB-KW"/>
</dbReference>
<organism evidence="9 10">
    <name type="scientific">Lichenibacterium minor</name>
    <dbReference type="NCBI Taxonomy" id="2316528"/>
    <lineage>
        <taxon>Bacteria</taxon>
        <taxon>Pseudomonadati</taxon>
        <taxon>Pseudomonadota</taxon>
        <taxon>Alphaproteobacteria</taxon>
        <taxon>Hyphomicrobiales</taxon>
        <taxon>Lichenihabitantaceae</taxon>
        <taxon>Lichenibacterium</taxon>
    </lineage>
</organism>
<comment type="caution">
    <text evidence="9">The sequence shown here is derived from an EMBL/GenBank/DDBJ whole genome shotgun (WGS) entry which is preliminary data.</text>
</comment>
<dbReference type="PROSITE" id="PS51296">
    <property type="entry name" value="RIESKE"/>
    <property type="match status" value="1"/>
</dbReference>
<dbReference type="PANTHER" id="PTHR43756:SF5">
    <property type="entry name" value="CHOLINE MONOOXYGENASE, CHLOROPLASTIC"/>
    <property type="match status" value="1"/>
</dbReference>
<dbReference type="Proteomes" id="UP000290759">
    <property type="component" value="Unassembled WGS sequence"/>
</dbReference>
<keyword evidence="9" id="KW-0223">Dioxygenase</keyword>
<dbReference type="OrthoDB" id="7456916at2"/>
<evidence type="ECO:0000256" key="7">
    <source>
        <dbReference type="ARBA" id="ARBA00023027"/>
    </source>
</evidence>
<keyword evidence="5" id="KW-0408">Iron</keyword>
<dbReference type="GO" id="GO:0051537">
    <property type="term" value="F:2 iron, 2 sulfur cluster binding"/>
    <property type="evidence" value="ECO:0007669"/>
    <property type="project" value="UniProtKB-KW"/>
</dbReference>
<dbReference type="PANTHER" id="PTHR43756">
    <property type="entry name" value="CHOLINE MONOOXYGENASE, CHLOROPLASTIC"/>
    <property type="match status" value="1"/>
</dbReference>
<keyword evidence="3" id="KW-0479">Metal-binding</keyword>
<dbReference type="Pfam" id="PF00848">
    <property type="entry name" value="Ring_hydroxyl_A"/>
    <property type="match status" value="1"/>
</dbReference>
<keyword evidence="2" id="KW-0001">2Fe-2S</keyword>
<dbReference type="InterPro" id="IPR015881">
    <property type="entry name" value="ARHD_Rieske_2Fe_2S"/>
</dbReference>
<evidence type="ECO:0000256" key="6">
    <source>
        <dbReference type="ARBA" id="ARBA00023014"/>
    </source>
</evidence>
<dbReference type="SUPFAM" id="SSF55961">
    <property type="entry name" value="Bet v1-like"/>
    <property type="match status" value="1"/>
</dbReference>
<sequence>MSPHQTMLAAVEAHRPGYTLARDFYCDPAFFRLDLENIHHRDWLFAGHDCEIKRAGQFFTLQIGDYPVVVVRGNDGAIRAFHNSCRHRGSRVCTAEHGRAKRLVCPYHQWSYDLDGTLARARHMEGEIDKSQFGLKPVHCRSVGGYVFVCVGRDAPDWDAFSATVAPYLAPHDLSDTVVVHSSTIVENGNWKLVWENNRECFHCAANHPELCRSYPEAPTATGVDAVFSDPAMVEHWARCEAVGLPSRFAIADSGQYRVTRAPLIEGVESYTMSGRKAVKRQLTPRVTEPLIGTLLLFHYPTTWNHVLGDVATTFRVLPIDATHTEVTTKWLVNKDAVAGVDYDMDELTKVWLATNDQDRRVVEENQRGILSPAYEPGPYSLEHESGVMQFVDWYLGATRRALQGEPKLRRVA</sequence>
<dbReference type="InterPro" id="IPR015879">
    <property type="entry name" value="Ring_hydroxy_dOase_asu_C_dom"/>
</dbReference>
<dbReference type="Gene3D" id="3.90.380.10">
    <property type="entry name" value="Naphthalene 1,2-dioxygenase Alpha Subunit, Chain A, domain 1"/>
    <property type="match status" value="1"/>
</dbReference>
<gene>
    <name evidence="9" type="ORF">D3273_10500</name>
</gene>
<proteinExistence type="predicted"/>
<dbReference type="InterPro" id="IPR001663">
    <property type="entry name" value="Rng_hydr_dOase-A"/>
</dbReference>
<evidence type="ECO:0000256" key="3">
    <source>
        <dbReference type="ARBA" id="ARBA00022723"/>
    </source>
</evidence>
<evidence type="ECO:0000256" key="4">
    <source>
        <dbReference type="ARBA" id="ARBA00023002"/>
    </source>
</evidence>
<protein>
    <submittedName>
        <fullName evidence="9">Aromatic ring-hydroxylating dioxygenase subunit alpha</fullName>
    </submittedName>
</protein>
<reference evidence="9 10" key="1">
    <citation type="submission" date="2018-12" db="EMBL/GenBank/DDBJ databases">
        <authorList>
            <person name="Grouzdev D.S."/>
            <person name="Krutkina M.S."/>
        </authorList>
    </citation>
    <scope>NUCLEOTIDE SEQUENCE [LARGE SCALE GENOMIC DNA]</scope>
    <source>
        <strain evidence="9 10">RmlP026</strain>
    </source>
</reference>
<name>A0A4Q2U682_9HYPH</name>
<evidence type="ECO:0000256" key="2">
    <source>
        <dbReference type="ARBA" id="ARBA00022714"/>
    </source>
</evidence>